<dbReference type="Proteomes" id="UP000255518">
    <property type="component" value="Unassembled WGS sequence"/>
</dbReference>
<keyword evidence="3 7" id="KW-0479">Metal-binding</keyword>
<feature type="binding site" evidence="7">
    <location>
        <position position="308"/>
    </location>
    <ligand>
        <name>[2Fe-2S] cluster</name>
        <dbReference type="ChEBI" id="CHEBI:190135"/>
    </ligand>
</feature>
<feature type="binding site" evidence="7">
    <location>
        <position position="278"/>
    </location>
    <ligand>
        <name>[2Fe-2S] cluster</name>
        <dbReference type="ChEBI" id="CHEBI:190135"/>
    </ligand>
</feature>
<dbReference type="InterPro" id="IPR039261">
    <property type="entry name" value="FNR_nucleotide-bd"/>
</dbReference>
<dbReference type="AlphaFoldDB" id="A0A377V2N8"/>
<comment type="catalytic activity">
    <reaction evidence="7">
        <text>(R)-carnitine + NADPH + O2 + H(+) = (3R)-3-hydroxy-4-oxobutanoate + trimethylamine + NADP(+) + H2O</text>
        <dbReference type="Rhea" id="RHEA:55368"/>
        <dbReference type="ChEBI" id="CHEBI:15377"/>
        <dbReference type="ChEBI" id="CHEBI:15378"/>
        <dbReference type="ChEBI" id="CHEBI:15379"/>
        <dbReference type="ChEBI" id="CHEBI:16347"/>
        <dbReference type="ChEBI" id="CHEBI:57783"/>
        <dbReference type="ChEBI" id="CHEBI:58349"/>
        <dbReference type="ChEBI" id="CHEBI:58389"/>
        <dbReference type="ChEBI" id="CHEBI:138809"/>
        <dbReference type="EC" id="1.14.13.239"/>
    </reaction>
</comment>
<dbReference type="PROSITE" id="PS51085">
    <property type="entry name" value="2FE2S_FER_2"/>
    <property type="match status" value="1"/>
</dbReference>
<keyword evidence="4 7" id="KW-0560">Oxidoreductase</keyword>
<evidence type="ECO:0000256" key="8">
    <source>
        <dbReference type="SAM" id="MobiDB-lite"/>
    </source>
</evidence>
<gene>
    <name evidence="11" type="primary">ophA1_1</name>
    <name evidence="11" type="ORF">NCTC13443_02966</name>
</gene>
<feature type="compositionally biased region" description="Low complexity" evidence="8">
    <location>
        <begin position="337"/>
        <end position="357"/>
    </location>
</feature>
<evidence type="ECO:0000256" key="1">
    <source>
        <dbReference type="ARBA" id="ARBA00022630"/>
    </source>
</evidence>
<dbReference type="PANTHER" id="PTHR47354">
    <property type="entry name" value="NADH OXIDOREDUCTASE HCR"/>
    <property type="match status" value="1"/>
</dbReference>
<dbReference type="PROSITE" id="PS51384">
    <property type="entry name" value="FAD_FR"/>
    <property type="match status" value="1"/>
</dbReference>
<feature type="domain" description="FAD-binding FR-type" evidence="10">
    <location>
        <begin position="4"/>
        <end position="109"/>
    </location>
</feature>
<feature type="domain" description="2Fe-2S ferredoxin-type" evidence="9">
    <location>
        <begin position="233"/>
        <end position="329"/>
    </location>
</feature>
<evidence type="ECO:0000256" key="5">
    <source>
        <dbReference type="ARBA" id="ARBA00023004"/>
    </source>
</evidence>
<evidence type="ECO:0000259" key="10">
    <source>
        <dbReference type="PROSITE" id="PS51384"/>
    </source>
</evidence>
<proteinExistence type="inferred from homology"/>
<dbReference type="GO" id="GO:0046872">
    <property type="term" value="F:metal ion binding"/>
    <property type="evidence" value="ECO:0007669"/>
    <property type="project" value="UniProtKB-KW"/>
</dbReference>
<dbReference type="CDD" id="cd00207">
    <property type="entry name" value="fer2"/>
    <property type="match status" value="1"/>
</dbReference>
<reference evidence="11 12" key="1">
    <citation type="submission" date="2018-06" db="EMBL/GenBank/DDBJ databases">
        <authorList>
            <consortium name="Pathogen Informatics"/>
            <person name="Doyle S."/>
        </authorList>
    </citation>
    <scope>NUCLEOTIDE SEQUENCE [LARGE SCALE GENOMIC DNA]</scope>
    <source>
        <strain evidence="11 12">NCTC13443</strain>
    </source>
</reference>
<dbReference type="Gene3D" id="3.40.50.80">
    <property type="entry name" value="Nucleotide-binding domain of ferredoxin-NADP reductase (FNR) module"/>
    <property type="match status" value="1"/>
</dbReference>
<dbReference type="HAMAP" id="MF_02098">
    <property type="entry name" value="Carnitine_monoox_B"/>
    <property type="match status" value="1"/>
</dbReference>
<comment type="catalytic activity">
    <reaction evidence="7">
        <text>(R)-carnitine + NADH + O2 + H(+) = (3R)-3-hydroxy-4-oxobutanoate + trimethylamine + NAD(+) + H2O</text>
        <dbReference type="Rhea" id="RHEA:55396"/>
        <dbReference type="ChEBI" id="CHEBI:15377"/>
        <dbReference type="ChEBI" id="CHEBI:15378"/>
        <dbReference type="ChEBI" id="CHEBI:15379"/>
        <dbReference type="ChEBI" id="CHEBI:16347"/>
        <dbReference type="ChEBI" id="CHEBI:57540"/>
        <dbReference type="ChEBI" id="CHEBI:57945"/>
        <dbReference type="ChEBI" id="CHEBI:58389"/>
        <dbReference type="ChEBI" id="CHEBI:138809"/>
        <dbReference type="EC" id="1.14.13.239"/>
    </reaction>
</comment>
<keyword evidence="1 7" id="KW-0285">Flavoprotein</keyword>
<dbReference type="SUPFAM" id="SSF52343">
    <property type="entry name" value="Ferredoxin reductase-like, C-terminal NADP-linked domain"/>
    <property type="match status" value="1"/>
</dbReference>
<evidence type="ECO:0000313" key="12">
    <source>
        <dbReference type="Proteomes" id="UP000255518"/>
    </source>
</evidence>
<dbReference type="InterPro" id="IPR017927">
    <property type="entry name" value="FAD-bd_FR_type"/>
</dbReference>
<comment type="similarity">
    <text evidence="7">Belongs to the PDR/VanB family. CntB subfamily.</text>
</comment>
<feature type="binding site" evidence="7">
    <location>
        <position position="275"/>
    </location>
    <ligand>
        <name>[2Fe-2S] cluster</name>
        <dbReference type="ChEBI" id="CHEBI:190135"/>
    </ligand>
</feature>
<dbReference type="InterPro" id="IPR017938">
    <property type="entry name" value="Riboflavin_synthase-like_b-brl"/>
</dbReference>
<protein>
    <recommendedName>
        <fullName evidence="7">Carnitine monooxygenase reductase subunit</fullName>
        <ecNumber evidence="7">1.14.13.239</ecNumber>
    </recommendedName>
    <alternativeName>
        <fullName evidence="7">Carnitine monooxygenase beta subunit</fullName>
    </alternativeName>
</protein>
<dbReference type="InterPro" id="IPR006058">
    <property type="entry name" value="2Fe2S_fd_BS"/>
</dbReference>
<sequence>MSDYQMFEAVVRDVEQITPLVKRFTLVSPTGAPLPAFSGGSHIIVQMQDGEQRYSNAYSLMSSPLDTTSWQIAVRLESPSKGGSRFMHQRVRPGDTLTVSTPNNLFAIEPQARKHLLIAGGIGITPFLSHIPELEQRQADWQLHYCFHDADSNAFVDALSAAPWRDRVNVHVSALGSRLDLPRLFADLEPGTHVYTCGPAALNEAVKAAAERHQVPASQLHFEQFILEDKSGEAFTLVLARSGREFTVPQDMTILQVIENNKAAKVECLCREGVCGTCETMILEGEADHRDQYYSEEEKASQQSMLICCSRAKGGRFSAGFIARSPASGAGRRDNYSSSSRRSRSAISSLLSADTRD</sequence>
<comment type="pathway">
    <text evidence="7">Amine and polyamine metabolism; carnitine metabolism.</text>
</comment>
<comment type="subunit">
    <text evidence="7">Composed of an oxygenase subunit and a reductase subunit.</text>
</comment>
<name>A0A377V2N8_KLEPN</name>
<dbReference type="InterPro" id="IPR050415">
    <property type="entry name" value="MRET"/>
</dbReference>
<keyword evidence="7" id="KW-0520">NAD</keyword>
<dbReference type="InterPro" id="IPR039003">
    <property type="entry name" value="Carnitine_monoox_B"/>
</dbReference>
<evidence type="ECO:0000256" key="7">
    <source>
        <dbReference type="HAMAP-Rule" id="MF_02098"/>
    </source>
</evidence>
<dbReference type="InterPro" id="IPR001041">
    <property type="entry name" value="2Fe-2S_ferredoxin-type"/>
</dbReference>
<feature type="region of interest" description="Disordered" evidence="8">
    <location>
        <begin position="326"/>
        <end position="357"/>
    </location>
</feature>
<dbReference type="PRINTS" id="PR00409">
    <property type="entry name" value="PHDIOXRDTASE"/>
</dbReference>
<keyword evidence="2 7" id="KW-0001">2Fe-2S</keyword>
<dbReference type="Pfam" id="PF00111">
    <property type="entry name" value="Fer2"/>
    <property type="match status" value="1"/>
</dbReference>
<dbReference type="SUPFAM" id="SSF54292">
    <property type="entry name" value="2Fe-2S ferredoxin-like"/>
    <property type="match status" value="1"/>
</dbReference>
<dbReference type="PANTHER" id="PTHR47354:SF1">
    <property type="entry name" value="CARNITINE MONOOXYGENASE REDUCTASE SUBUNIT"/>
    <property type="match status" value="1"/>
</dbReference>
<evidence type="ECO:0000259" key="9">
    <source>
        <dbReference type="PROSITE" id="PS51085"/>
    </source>
</evidence>
<dbReference type="InterPro" id="IPR036010">
    <property type="entry name" value="2Fe-2S_ferredoxin-like_sf"/>
</dbReference>
<comment type="cofactor">
    <cofactor evidence="7">
        <name>[2Fe-2S] cluster</name>
        <dbReference type="ChEBI" id="CHEBI:190135"/>
    </cofactor>
    <text evidence="7">Binds 1 2Fe-2S cluster.</text>
</comment>
<keyword evidence="7" id="KW-0288">FMN</keyword>
<comment type="cofactor">
    <cofactor evidence="7">
        <name>FMN</name>
        <dbReference type="ChEBI" id="CHEBI:58210"/>
    </cofactor>
</comment>
<dbReference type="UniPathway" id="UPA00117"/>
<dbReference type="SUPFAM" id="SSF63380">
    <property type="entry name" value="Riboflavin synthase domain-like"/>
    <property type="match status" value="1"/>
</dbReference>
<dbReference type="InterPro" id="IPR012675">
    <property type="entry name" value="Beta-grasp_dom_sf"/>
</dbReference>
<accession>A0A377V2N8</accession>
<evidence type="ECO:0000256" key="4">
    <source>
        <dbReference type="ARBA" id="ARBA00023002"/>
    </source>
</evidence>
<keyword evidence="7" id="KW-0521">NADP</keyword>
<comment type="function">
    <text evidence="7">Converts carnitine to trimethylamine and malic semialdehyde.</text>
</comment>
<dbReference type="Gene3D" id="3.10.20.30">
    <property type="match status" value="1"/>
</dbReference>
<evidence type="ECO:0000256" key="2">
    <source>
        <dbReference type="ARBA" id="ARBA00022714"/>
    </source>
</evidence>
<evidence type="ECO:0000256" key="3">
    <source>
        <dbReference type="ARBA" id="ARBA00022723"/>
    </source>
</evidence>
<organism evidence="11 12">
    <name type="scientific">Klebsiella pneumoniae</name>
    <dbReference type="NCBI Taxonomy" id="573"/>
    <lineage>
        <taxon>Bacteria</taxon>
        <taxon>Pseudomonadati</taxon>
        <taxon>Pseudomonadota</taxon>
        <taxon>Gammaproteobacteria</taxon>
        <taxon>Enterobacterales</taxon>
        <taxon>Enterobacteriaceae</taxon>
        <taxon>Klebsiella/Raoultella group</taxon>
        <taxon>Klebsiella</taxon>
        <taxon>Klebsiella pneumoniae complex</taxon>
    </lineage>
</organism>
<dbReference type="PROSITE" id="PS00197">
    <property type="entry name" value="2FE2S_FER_1"/>
    <property type="match status" value="1"/>
</dbReference>
<dbReference type="CDD" id="cd06185">
    <property type="entry name" value="PDR_like"/>
    <property type="match status" value="1"/>
</dbReference>
<feature type="binding site" evidence="7">
    <location>
        <position position="270"/>
    </location>
    <ligand>
        <name>[2Fe-2S] cluster</name>
        <dbReference type="ChEBI" id="CHEBI:190135"/>
    </ligand>
</feature>
<keyword evidence="5 7" id="KW-0408">Iron</keyword>
<evidence type="ECO:0000256" key="6">
    <source>
        <dbReference type="ARBA" id="ARBA00023014"/>
    </source>
</evidence>
<dbReference type="GO" id="GO:0016709">
    <property type="term" value="F:oxidoreductase activity, acting on paired donors, with incorporation or reduction of molecular oxygen, NAD(P)H as one donor, and incorporation of one atom of oxygen"/>
    <property type="evidence" value="ECO:0007669"/>
    <property type="project" value="UniProtKB-UniRule"/>
</dbReference>
<evidence type="ECO:0000313" key="11">
    <source>
        <dbReference type="EMBL" id="STT02612.1"/>
    </source>
</evidence>
<dbReference type="Gene3D" id="2.40.30.10">
    <property type="entry name" value="Translation factors"/>
    <property type="match status" value="1"/>
</dbReference>
<dbReference type="EMBL" id="UGKT01000001">
    <property type="protein sequence ID" value="STT02612.1"/>
    <property type="molecule type" value="Genomic_DNA"/>
</dbReference>
<dbReference type="EC" id="1.14.13.239" evidence="7"/>
<keyword evidence="6 7" id="KW-0411">Iron-sulfur</keyword>
<dbReference type="GO" id="GO:0051537">
    <property type="term" value="F:2 iron, 2 sulfur cluster binding"/>
    <property type="evidence" value="ECO:0007669"/>
    <property type="project" value="UniProtKB-UniRule"/>
</dbReference>
<dbReference type="GO" id="GO:0009437">
    <property type="term" value="P:carnitine metabolic process"/>
    <property type="evidence" value="ECO:0007669"/>
    <property type="project" value="UniProtKB-UniRule"/>
</dbReference>